<keyword evidence="2" id="KW-1185">Reference proteome</keyword>
<gene>
    <name evidence="1" type="ORF">Plil01_001847900</name>
</gene>
<sequence>MLFVLVSTTEIISAESVDLGQSPLRASPNLVEHNVASERLLRVNSAVNAHHSKFSDAEGRTNPISATLGLAELSGKKLTRHPNYKHFQKFLGRKYGLGDLLYKGAPPYSAWVKLGFDDIHTVDQLKTILKTDKFKLYEEYVLAFDRISINNYYSARIPVHVSTGASEAEMTARMTILAMRKKTDYFYAKMVLGLDNLNPQEMVKHGNYRYYQFYLRQVKEMGK</sequence>
<evidence type="ECO:0000313" key="2">
    <source>
        <dbReference type="Proteomes" id="UP001165083"/>
    </source>
</evidence>
<dbReference type="EMBL" id="BSXW01012513">
    <property type="protein sequence ID" value="GMF65892.1"/>
    <property type="molecule type" value="Genomic_DNA"/>
</dbReference>
<organism evidence="1 2">
    <name type="scientific">Phytophthora lilii</name>
    <dbReference type="NCBI Taxonomy" id="2077276"/>
    <lineage>
        <taxon>Eukaryota</taxon>
        <taxon>Sar</taxon>
        <taxon>Stramenopiles</taxon>
        <taxon>Oomycota</taxon>
        <taxon>Peronosporomycetes</taxon>
        <taxon>Peronosporales</taxon>
        <taxon>Peronosporaceae</taxon>
        <taxon>Phytophthora</taxon>
    </lineage>
</organism>
<dbReference type="Proteomes" id="UP001165083">
    <property type="component" value="Unassembled WGS sequence"/>
</dbReference>
<reference evidence="1" key="1">
    <citation type="submission" date="2023-04" db="EMBL/GenBank/DDBJ databases">
        <title>Phytophthora lilii NBRC 32176.</title>
        <authorList>
            <person name="Ichikawa N."/>
            <person name="Sato H."/>
            <person name="Tonouchi N."/>
        </authorList>
    </citation>
    <scope>NUCLEOTIDE SEQUENCE</scope>
    <source>
        <strain evidence="1">NBRC 32176</strain>
    </source>
</reference>
<evidence type="ECO:0000313" key="1">
    <source>
        <dbReference type="EMBL" id="GMF65892.1"/>
    </source>
</evidence>
<accession>A0A9W6YL75</accession>
<dbReference type="OrthoDB" id="128682at2759"/>
<comment type="caution">
    <text evidence="1">The sequence shown here is derived from an EMBL/GenBank/DDBJ whole genome shotgun (WGS) entry which is preliminary data.</text>
</comment>
<dbReference type="AlphaFoldDB" id="A0A9W6YL75"/>
<name>A0A9W6YL75_9STRA</name>
<protein>
    <submittedName>
        <fullName evidence="1">Unnamed protein product</fullName>
    </submittedName>
</protein>
<proteinExistence type="predicted"/>